<dbReference type="InterPro" id="IPR038390">
    <property type="entry name" value="Metal_Tscrpt_repr_sf"/>
</dbReference>
<reference evidence="3 4" key="1">
    <citation type="submission" date="2018-06" db="EMBL/GenBank/DDBJ databases">
        <title>Complete Genome Sequence of Desulfobacter hydrogenophilus (DSM3380).</title>
        <authorList>
            <person name="Marietou A."/>
            <person name="Schreiber L."/>
            <person name="Marshall I."/>
            <person name="Jorgensen B."/>
        </authorList>
    </citation>
    <scope>NUCLEOTIDE SEQUENCE [LARGE SCALE GENOMIC DNA]</scope>
    <source>
        <strain evidence="3 4">DSM 3380</strain>
    </source>
</reference>
<evidence type="ECO:0000313" key="5">
    <source>
        <dbReference type="Proteomes" id="UP000293902"/>
    </source>
</evidence>
<dbReference type="CDD" id="cd10148">
    <property type="entry name" value="CsoR-like_DUF156"/>
    <property type="match status" value="1"/>
</dbReference>
<proteinExistence type="inferred from homology"/>
<sequence>MNPGYKDQIPSLNRIEGQIKGIKKMVEDGRYCVDILTQLKAVKAAVHKVEQEILKSHMQHCLMHVVQSKNENDILEKIEELMQLLSKRI</sequence>
<dbReference type="RefSeq" id="WP_111958716.1">
    <property type="nucleotide sequence ID" value="NZ_CP036313.1"/>
</dbReference>
<evidence type="ECO:0000256" key="1">
    <source>
        <dbReference type="ARBA" id="ARBA00005260"/>
    </source>
</evidence>
<dbReference type="PANTHER" id="PTHR33677">
    <property type="entry name" value="TRANSCRIPTIONAL REPRESSOR FRMR-RELATED"/>
    <property type="match status" value="1"/>
</dbReference>
<dbReference type="Gene3D" id="1.20.58.1000">
    <property type="entry name" value="Metal-sensitive repressor, helix protomer"/>
    <property type="match status" value="1"/>
</dbReference>
<dbReference type="InterPro" id="IPR003735">
    <property type="entry name" value="Metal_Tscrpt_repr"/>
</dbReference>
<dbReference type="OrthoDB" id="9811244at2"/>
<dbReference type="GO" id="GO:0045892">
    <property type="term" value="P:negative regulation of DNA-templated transcription"/>
    <property type="evidence" value="ECO:0007669"/>
    <property type="project" value="UniProtKB-ARBA"/>
</dbReference>
<evidence type="ECO:0000313" key="4">
    <source>
        <dbReference type="Proteomes" id="UP000248798"/>
    </source>
</evidence>
<dbReference type="Proteomes" id="UP000293902">
    <property type="component" value="Chromosome"/>
</dbReference>
<dbReference type="EMBL" id="QLNI01000036">
    <property type="protein sequence ID" value="RAM00888.1"/>
    <property type="molecule type" value="Genomic_DNA"/>
</dbReference>
<reference evidence="2 5" key="2">
    <citation type="submission" date="2019-02" db="EMBL/GenBank/DDBJ databases">
        <title>Complete genome sequence of Desulfobacter hydrogenophilus AcRS1.</title>
        <authorList>
            <person name="Marietou A."/>
            <person name="Lund M.B."/>
            <person name="Marshall I.P.G."/>
            <person name="Schreiber L."/>
            <person name="Jorgensen B."/>
        </authorList>
    </citation>
    <scope>NUCLEOTIDE SEQUENCE [LARGE SCALE GENOMIC DNA]</scope>
    <source>
        <strain evidence="2 5">AcRS1</strain>
    </source>
</reference>
<dbReference type="GO" id="GO:0046872">
    <property type="term" value="F:metal ion binding"/>
    <property type="evidence" value="ECO:0007669"/>
    <property type="project" value="InterPro"/>
</dbReference>
<organism evidence="3 4">
    <name type="scientific">Desulfobacter hydrogenophilus</name>
    <dbReference type="NCBI Taxonomy" id="2291"/>
    <lineage>
        <taxon>Bacteria</taxon>
        <taxon>Pseudomonadati</taxon>
        <taxon>Thermodesulfobacteriota</taxon>
        <taxon>Desulfobacteria</taxon>
        <taxon>Desulfobacterales</taxon>
        <taxon>Desulfobacteraceae</taxon>
        <taxon>Desulfobacter</taxon>
    </lineage>
</organism>
<dbReference type="GO" id="GO:0003677">
    <property type="term" value="F:DNA binding"/>
    <property type="evidence" value="ECO:0007669"/>
    <property type="project" value="InterPro"/>
</dbReference>
<evidence type="ECO:0000313" key="3">
    <source>
        <dbReference type="EMBL" id="RAM00888.1"/>
    </source>
</evidence>
<keyword evidence="5" id="KW-1185">Reference proteome</keyword>
<protein>
    <submittedName>
        <fullName evidence="2">Transcriptional regulator</fullName>
    </submittedName>
</protein>
<gene>
    <name evidence="3" type="ORF">DO021_16635</name>
    <name evidence="2" type="ORF">EYB58_18350</name>
</gene>
<dbReference type="EMBL" id="CP036313">
    <property type="protein sequence ID" value="QBH14708.1"/>
    <property type="molecule type" value="Genomic_DNA"/>
</dbReference>
<dbReference type="PANTHER" id="PTHR33677:SF3">
    <property type="entry name" value="COPPER-SENSING TRANSCRIPTIONAL REPRESSOR RICR"/>
    <property type="match status" value="1"/>
</dbReference>
<dbReference type="AlphaFoldDB" id="A0A328F8A7"/>
<accession>A0A328F8A7</accession>
<evidence type="ECO:0000313" key="2">
    <source>
        <dbReference type="EMBL" id="QBH14708.1"/>
    </source>
</evidence>
<comment type="similarity">
    <text evidence="1">Belongs to the FrmR/RcnR family.</text>
</comment>
<dbReference type="Proteomes" id="UP000248798">
    <property type="component" value="Unassembled WGS sequence"/>
</dbReference>
<name>A0A328F8A7_9BACT</name>
<dbReference type="Pfam" id="PF02583">
    <property type="entry name" value="Trns_repr_metal"/>
    <property type="match status" value="1"/>
</dbReference>